<keyword evidence="2" id="KW-1185">Reference proteome</keyword>
<name>A0AAV0RNJ2_9ROSI</name>
<dbReference type="AlphaFoldDB" id="A0AAV0RNJ2"/>
<accession>A0AAV0RNJ2</accession>
<sequence>RNSVSAPVQSFVSPSSGLQISRRLNPDARSLVLFLFMTSLHDYLSIK</sequence>
<dbReference type="EMBL" id="CAMGYJ010000011">
    <property type="protein sequence ID" value="CAI0559142.1"/>
    <property type="molecule type" value="Genomic_DNA"/>
</dbReference>
<gene>
    <name evidence="1" type="ORF">LITE_LOCUS49077</name>
</gene>
<evidence type="ECO:0000313" key="1">
    <source>
        <dbReference type="EMBL" id="CAI0559142.1"/>
    </source>
</evidence>
<comment type="caution">
    <text evidence="1">The sequence shown here is derived from an EMBL/GenBank/DDBJ whole genome shotgun (WGS) entry which is preliminary data.</text>
</comment>
<feature type="non-terminal residue" evidence="1">
    <location>
        <position position="1"/>
    </location>
</feature>
<proteinExistence type="predicted"/>
<reference evidence="1" key="1">
    <citation type="submission" date="2022-08" db="EMBL/GenBank/DDBJ databases">
        <authorList>
            <person name="Gutierrez-Valencia J."/>
        </authorList>
    </citation>
    <scope>NUCLEOTIDE SEQUENCE</scope>
</reference>
<dbReference type="Proteomes" id="UP001154282">
    <property type="component" value="Unassembled WGS sequence"/>
</dbReference>
<organism evidence="1 2">
    <name type="scientific">Linum tenue</name>
    <dbReference type="NCBI Taxonomy" id="586396"/>
    <lineage>
        <taxon>Eukaryota</taxon>
        <taxon>Viridiplantae</taxon>
        <taxon>Streptophyta</taxon>
        <taxon>Embryophyta</taxon>
        <taxon>Tracheophyta</taxon>
        <taxon>Spermatophyta</taxon>
        <taxon>Magnoliopsida</taxon>
        <taxon>eudicotyledons</taxon>
        <taxon>Gunneridae</taxon>
        <taxon>Pentapetalae</taxon>
        <taxon>rosids</taxon>
        <taxon>fabids</taxon>
        <taxon>Malpighiales</taxon>
        <taxon>Linaceae</taxon>
        <taxon>Linum</taxon>
    </lineage>
</organism>
<protein>
    <submittedName>
        <fullName evidence="1">Uncharacterized protein</fullName>
    </submittedName>
</protein>
<evidence type="ECO:0000313" key="2">
    <source>
        <dbReference type="Proteomes" id="UP001154282"/>
    </source>
</evidence>